<dbReference type="AlphaFoldDB" id="A0AAW2MD44"/>
<reference evidence="2" key="1">
    <citation type="submission" date="2020-06" db="EMBL/GenBank/DDBJ databases">
        <authorList>
            <person name="Li T."/>
            <person name="Hu X."/>
            <person name="Zhang T."/>
            <person name="Song X."/>
            <person name="Zhang H."/>
            <person name="Dai N."/>
            <person name="Sheng W."/>
            <person name="Hou X."/>
            <person name="Wei L."/>
        </authorList>
    </citation>
    <scope>NUCLEOTIDE SEQUENCE</scope>
    <source>
        <strain evidence="2">KEN8</strain>
        <tissue evidence="2">Leaf</tissue>
    </source>
</reference>
<dbReference type="SUPFAM" id="SSF56672">
    <property type="entry name" value="DNA/RNA polymerases"/>
    <property type="match status" value="1"/>
</dbReference>
<dbReference type="Pfam" id="PF07727">
    <property type="entry name" value="RVT_2"/>
    <property type="match status" value="1"/>
</dbReference>
<dbReference type="InterPro" id="IPR043502">
    <property type="entry name" value="DNA/RNA_pol_sf"/>
</dbReference>
<reference evidence="2" key="2">
    <citation type="journal article" date="2024" name="Plant">
        <title>Genomic evolution and insights into agronomic trait innovations of Sesamum species.</title>
        <authorList>
            <person name="Miao H."/>
            <person name="Wang L."/>
            <person name="Qu L."/>
            <person name="Liu H."/>
            <person name="Sun Y."/>
            <person name="Le M."/>
            <person name="Wang Q."/>
            <person name="Wei S."/>
            <person name="Zheng Y."/>
            <person name="Lin W."/>
            <person name="Duan Y."/>
            <person name="Cao H."/>
            <person name="Xiong S."/>
            <person name="Wang X."/>
            <person name="Wei L."/>
            <person name="Li C."/>
            <person name="Ma Q."/>
            <person name="Ju M."/>
            <person name="Zhao R."/>
            <person name="Li G."/>
            <person name="Mu C."/>
            <person name="Tian Q."/>
            <person name="Mei H."/>
            <person name="Zhang T."/>
            <person name="Gao T."/>
            <person name="Zhang H."/>
        </authorList>
    </citation>
    <scope>NUCLEOTIDE SEQUENCE</scope>
    <source>
        <strain evidence="2">KEN8</strain>
    </source>
</reference>
<evidence type="ECO:0000313" key="2">
    <source>
        <dbReference type="EMBL" id="KAL0328313.1"/>
    </source>
</evidence>
<accession>A0AAW2MD44</accession>
<name>A0AAW2MD44_9LAMI</name>
<dbReference type="EMBL" id="JACGWM010000014">
    <property type="protein sequence ID" value="KAL0328313.1"/>
    <property type="molecule type" value="Genomic_DNA"/>
</dbReference>
<gene>
    <name evidence="2" type="ORF">Scaly_2263900</name>
</gene>
<sequence>MDVNNAFLHGHLDEDLYMVPPKGYSMEPGLVCKLERSLYGLKQTSHQRNVEFTDKLTDFGFVQSAHDHCQFTKSTSLELMVLLIYVDDILVTGHCLHDIQKVKDYLHSLITIKNIGVARYFLGLEIAKCSVGIYVAQTKYALDIIQDIALTHAIPASALFLPGLKLSEACGKLLPNPDPYRSSCDAHWRVALHVVRYVNRVSYEGSLSAIGFYLDA</sequence>
<dbReference type="InterPro" id="IPR013103">
    <property type="entry name" value="RVT_2"/>
</dbReference>
<proteinExistence type="predicted"/>
<feature type="domain" description="Reverse transcriptase Ty1/copia-type" evidence="1">
    <location>
        <begin position="1"/>
        <end position="156"/>
    </location>
</feature>
<comment type="caution">
    <text evidence="2">The sequence shown here is derived from an EMBL/GenBank/DDBJ whole genome shotgun (WGS) entry which is preliminary data.</text>
</comment>
<evidence type="ECO:0000259" key="1">
    <source>
        <dbReference type="Pfam" id="PF07727"/>
    </source>
</evidence>
<protein>
    <submittedName>
        <fullName evidence="2">Retrovirus-related Pol polyprotein from transposon RE1</fullName>
    </submittedName>
</protein>
<organism evidence="2">
    <name type="scientific">Sesamum calycinum</name>
    <dbReference type="NCBI Taxonomy" id="2727403"/>
    <lineage>
        <taxon>Eukaryota</taxon>
        <taxon>Viridiplantae</taxon>
        <taxon>Streptophyta</taxon>
        <taxon>Embryophyta</taxon>
        <taxon>Tracheophyta</taxon>
        <taxon>Spermatophyta</taxon>
        <taxon>Magnoliopsida</taxon>
        <taxon>eudicotyledons</taxon>
        <taxon>Gunneridae</taxon>
        <taxon>Pentapetalae</taxon>
        <taxon>asterids</taxon>
        <taxon>lamiids</taxon>
        <taxon>Lamiales</taxon>
        <taxon>Pedaliaceae</taxon>
        <taxon>Sesamum</taxon>
    </lineage>
</organism>